<evidence type="ECO:0000259" key="8">
    <source>
        <dbReference type="PROSITE" id="PS50928"/>
    </source>
</evidence>
<feature type="domain" description="ABC transmembrane type-1" evidence="8">
    <location>
        <begin position="122"/>
        <end position="316"/>
    </location>
</feature>
<dbReference type="AlphaFoldDB" id="A0A8J6QL11"/>
<dbReference type="Proteomes" id="UP000638014">
    <property type="component" value="Unassembled WGS sequence"/>
</dbReference>
<dbReference type="PANTHER" id="PTHR30151">
    <property type="entry name" value="ALKANE SULFONATE ABC TRANSPORTER-RELATED, MEMBRANE SUBUNIT"/>
    <property type="match status" value="1"/>
</dbReference>
<accession>A0A8J6QL11</accession>
<keyword evidence="6 7" id="KW-0472">Membrane</keyword>
<name>A0A8J6QL11_9GAMM</name>
<comment type="similarity">
    <text evidence="7">Belongs to the binding-protein-dependent transport system permease family.</text>
</comment>
<dbReference type="Gene3D" id="1.10.3720.10">
    <property type="entry name" value="MetI-like"/>
    <property type="match status" value="1"/>
</dbReference>
<keyword evidence="5 7" id="KW-1133">Transmembrane helix</keyword>
<comment type="subcellular location">
    <subcellularLocation>
        <location evidence="1 7">Cell membrane</location>
        <topology evidence="1 7">Multi-pass membrane protein</topology>
    </subcellularLocation>
</comment>
<evidence type="ECO:0000256" key="7">
    <source>
        <dbReference type="RuleBase" id="RU363032"/>
    </source>
</evidence>
<dbReference type="InterPro" id="IPR035906">
    <property type="entry name" value="MetI-like_sf"/>
</dbReference>
<feature type="transmembrane region" description="Helical" evidence="7">
    <location>
        <begin position="31"/>
        <end position="49"/>
    </location>
</feature>
<evidence type="ECO:0000313" key="9">
    <source>
        <dbReference type="EMBL" id="MBD1390296.1"/>
    </source>
</evidence>
<evidence type="ECO:0000313" key="10">
    <source>
        <dbReference type="Proteomes" id="UP000638014"/>
    </source>
</evidence>
<dbReference type="SUPFAM" id="SSF161098">
    <property type="entry name" value="MetI-like"/>
    <property type="match status" value="1"/>
</dbReference>
<keyword evidence="4 7" id="KW-0812">Transmembrane</keyword>
<feature type="transmembrane region" description="Helical" evidence="7">
    <location>
        <begin position="122"/>
        <end position="149"/>
    </location>
</feature>
<evidence type="ECO:0000256" key="4">
    <source>
        <dbReference type="ARBA" id="ARBA00022692"/>
    </source>
</evidence>
<comment type="caution">
    <text evidence="9">The sequence shown here is derived from an EMBL/GenBank/DDBJ whole genome shotgun (WGS) entry which is preliminary data.</text>
</comment>
<keyword evidence="3" id="KW-1003">Cell membrane</keyword>
<evidence type="ECO:0000256" key="5">
    <source>
        <dbReference type="ARBA" id="ARBA00022989"/>
    </source>
</evidence>
<evidence type="ECO:0000256" key="2">
    <source>
        <dbReference type="ARBA" id="ARBA00022448"/>
    </source>
</evidence>
<dbReference type="CDD" id="cd06261">
    <property type="entry name" value="TM_PBP2"/>
    <property type="match status" value="1"/>
</dbReference>
<feature type="transmembrane region" description="Helical" evidence="7">
    <location>
        <begin position="199"/>
        <end position="222"/>
    </location>
</feature>
<feature type="transmembrane region" description="Helical" evidence="7">
    <location>
        <begin position="243"/>
        <end position="274"/>
    </location>
</feature>
<feature type="transmembrane region" description="Helical" evidence="7">
    <location>
        <begin position="170"/>
        <end position="187"/>
    </location>
</feature>
<evidence type="ECO:0000256" key="6">
    <source>
        <dbReference type="ARBA" id="ARBA00023136"/>
    </source>
</evidence>
<evidence type="ECO:0000256" key="3">
    <source>
        <dbReference type="ARBA" id="ARBA00022475"/>
    </source>
</evidence>
<dbReference type="GO" id="GO:0005886">
    <property type="term" value="C:plasma membrane"/>
    <property type="evidence" value="ECO:0007669"/>
    <property type="project" value="UniProtKB-SubCell"/>
</dbReference>
<evidence type="ECO:0000256" key="1">
    <source>
        <dbReference type="ARBA" id="ARBA00004651"/>
    </source>
</evidence>
<gene>
    <name evidence="9" type="ORF">IC617_12710</name>
</gene>
<reference evidence="9" key="1">
    <citation type="submission" date="2020-09" db="EMBL/GenBank/DDBJ databases">
        <title>A novel bacterium of genus Neiella, isolated from South China Sea.</title>
        <authorList>
            <person name="Huang H."/>
            <person name="Mo K."/>
            <person name="Hu Y."/>
        </authorList>
    </citation>
    <scope>NUCLEOTIDE SEQUENCE</scope>
    <source>
        <strain evidence="9">HB171785</strain>
    </source>
</reference>
<protein>
    <submittedName>
        <fullName evidence="9">ABC transporter permease</fullName>
    </submittedName>
</protein>
<dbReference type="EMBL" id="JACXAF010000016">
    <property type="protein sequence ID" value="MBD1390296.1"/>
    <property type="molecule type" value="Genomic_DNA"/>
</dbReference>
<proteinExistence type="inferred from homology"/>
<feature type="transmembrane region" description="Helical" evidence="7">
    <location>
        <begin position="294"/>
        <end position="312"/>
    </location>
</feature>
<dbReference type="InterPro" id="IPR000515">
    <property type="entry name" value="MetI-like"/>
</dbReference>
<keyword evidence="2 7" id="KW-0813">Transport</keyword>
<organism evidence="9 10">
    <name type="scientific">Neiella litorisoli</name>
    <dbReference type="NCBI Taxonomy" id="2771431"/>
    <lineage>
        <taxon>Bacteria</taxon>
        <taxon>Pseudomonadati</taxon>
        <taxon>Pseudomonadota</taxon>
        <taxon>Gammaproteobacteria</taxon>
        <taxon>Alteromonadales</taxon>
        <taxon>Echinimonadaceae</taxon>
        <taxon>Neiella</taxon>
    </lineage>
</organism>
<dbReference type="PANTHER" id="PTHR30151:SF7">
    <property type="entry name" value="NITRATE IMPORT PERMEASE PROTEIN NRTB"/>
    <property type="match status" value="1"/>
</dbReference>
<sequence length="331" mass="36130">MTTTTTKVAKMNALQLNNPQFKSILQQATNLIALPLVGIAMFLLIWSMAADRIDTSLGKFPGPSQVATQAVALYDEHVAEREKAAAFYERQEKRNAARIAKDPTYEPKIRKYTGKETFFDQIVTSLITVMSGFILAAAVAIPLGIAIGLNKKLNIAVNPIVQLFKPVSPLAWLPLVTMVVSALYVSPDPVVPKSFLNSMITVTLCCLWPMVINTSVGVASIDKDLVNVSRVLRLPALKHVQKIVLPASIPAIFTGMRLSLGVAWMVLIAAEMLAQNPGLGKFVWDEFQNGSSDSLSRIMTAVIVIGFIGFLLDRVMLQVQRVVSWDKAGAH</sequence>
<dbReference type="PROSITE" id="PS50928">
    <property type="entry name" value="ABC_TM1"/>
    <property type="match status" value="1"/>
</dbReference>
<dbReference type="Pfam" id="PF00528">
    <property type="entry name" value="BPD_transp_1"/>
    <property type="match status" value="1"/>
</dbReference>
<keyword evidence="10" id="KW-1185">Reference proteome</keyword>
<dbReference type="GO" id="GO:0055085">
    <property type="term" value="P:transmembrane transport"/>
    <property type="evidence" value="ECO:0007669"/>
    <property type="project" value="InterPro"/>
</dbReference>